<organism evidence="2 3">
    <name type="scientific">Pararge aegeria aegeria</name>
    <dbReference type="NCBI Taxonomy" id="348720"/>
    <lineage>
        <taxon>Eukaryota</taxon>
        <taxon>Metazoa</taxon>
        <taxon>Ecdysozoa</taxon>
        <taxon>Arthropoda</taxon>
        <taxon>Hexapoda</taxon>
        <taxon>Insecta</taxon>
        <taxon>Pterygota</taxon>
        <taxon>Neoptera</taxon>
        <taxon>Endopterygota</taxon>
        <taxon>Lepidoptera</taxon>
        <taxon>Glossata</taxon>
        <taxon>Ditrysia</taxon>
        <taxon>Papilionoidea</taxon>
        <taxon>Nymphalidae</taxon>
        <taxon>Satyrinae</taxon>
        <taxon>Satyrini</taxon>
        <taxon>Parargina</taxon>
        <taxon>Pararge</taxon>
    </lineage>
</organism>
<evidence type="ECO:0000313" key="2">
    <source>
        <dbReference type="EMBL" id="CAH2239654.1"/>
    </source>
</evidence>
<dbReference type="Proteomes" id="UP000838756">
    <property type="component" value="Unassembled WGS sequence"/>
</dbReference>
<reference evidence="2" key="1">
    <citation type="submission" date="2022-03" db="EMBL/GenBank/DDBJ databases">
        <authorList>
            <person name="Lindestad O."/>
        </authorList>
    </citation>
    <scope>NUCLEOTIDE SEQUENCE</scope>
</reference>
<comment type="caution">
    <text evidence="2">The sequence shown here is derived from an EMBL/GenBank/DDBJ whole genome shotgun (WGS) entry which is preliminary data.</text>
</comment>
<evidence type="ECO:0000313" key="3">
    <source>
        <dbReference type="Proteomes" id="UP000838756"/>
    </source>
</evidence>
<sequence length="229" mass="25935">MFAYFMVLLVVGTSAQRPTVRQGPLSYVQARNAFARARLYLQERLPDRQTNITDPETSKQFNFGILAGVTLALVKAFYATTSEYDPLRVLQKSVPESWEDYNAVSRSVNAILAEANAKIRPITTLIDTLCPTTVTVEACNHEVHERVIHSTYLGHRAKFLLQLGRAAATINRKAKLLDNVAAKNNAVPYLFKLVVSTPFEVFIAELTRAYEFIRPRKLKYRRSHFASQQ</sequence>
<name>A0A8S4RQ20_9NEOP</name>
<dbReference type="OrthoDB" id="6902926at2759"/>
<dbReference type="AlphaFoldDB" id="A0A8S4RQ20"/>
<gene>
    <name evidence="2" type="primary">jg20589</name>
    <name evidence="2" type="ORF">PAEG_LOCUS16317</name>
</gene>
<evidence type="ECO:0000256" key="1">
    <source>
        <dbReference type="SAM" id="SignalP"/>
    </source>
</evidence>
<dbReference type="EMBL" id="CAKXAJ010025447">
    <property type="protein sequence ID" value="CAH2239654.1"/>
    <property type="molecule type" value="Genomic_DNA"/>
</dbReference>
<protein>
    <submittedName>
        <fullName evidence="2">Jg20589 protein</fullName>
    </submittedName>
</protein>
<keyword evidence="1" id="KW-0732">Signal</keyword>
<feature type="signal peptide" evidence="1">
    <location>
        <begin position="1"/>
        <end position="15"/>
    </location>
</feature>
<accession>A0A8S4RQ20</accession>
<keyword evidence="3" id="KW-1185">Reference proteome</keyword>
<proteinExistence type="predicted"/>
<feature type="chain" id="PRO_5035921506" evidence="1">
    <location>
        <begin position="16"/>
        <end position="229"/>
    </location>
</feature>